<evidence type="ECO:0000313" key="1">
    <source>
        <dbReference type="EMBL" id="KAF2795553.1"/>
    </source>
</evidence>
<proteinExistence type="predicted"/>
<dbReference type="PANTHER" id="PTHR43881">
    <property type="entry name" value="GAMMA-GLUTAMYLTRANSPEPTIDASE (AFU_ORTHOLOGUE AFUA_4G13580)"/>
    <property type="match status" value="1"/>
</dbReference>
<dbReference type="PRINTS" id="PR01210">
    <property type="entry name" value="GGTRANSPTASE"/>
</dbReference>
<evidence type="ECO:0000313" key="2">
    <source>
        <dbReference type="Proteomes" id="UP000799757"/>
    </source>
</evidence>
<dbReference type="PANTHER" id="PTHR43881:SF1">
    <property type="entry name" value="GAMMA-GLUTAMYLTRANSPEPTIDASE (AFU_ORTHOLOGUE AFUA_4G13580)"/>
    <property type="match status" value="1"/>
</dbReference>
<dbReference type="Gene3D" id="1.10.246.130">
    <property type="match status" value="1"/>
</dbReference>
<reference evidence="1" key="1">
    <citation type="journal article" date="2020" name="Stud. Mycol.">
        <title>101 Dothideomycetes genomes: a test case for predicting lifestyles and emergence of pathogens.</title>
        <authorList>
            <person name="Haridas S."/>
            <person name="Albert R."/>
            <person name="Binder M."/>
            <person name="Bloem J."/>
            <person name="Labutti K."/>
            <person name="Salamov A."/>
            <person name="Andreopoulos B."/>
            <person name="Baker S."/>
            <person name="Barry K."/>
            <person name="Bills G."/>
            <person name="Bluhm B."/>
            <person name="Cannon C."/>
            <person name="Castanera R."/>
            <person name="Culley D."/>
            <person name="Daum C."/>
            <person name="Ezra D."/>
            <person name="Gonzalez J."/>
            <person name="Henrissat B."/>
            <person name="Kuo A."/>
            <person name="Liang C."/>
            <person name="Lipzen A."/>
            <person name="Lutzoni F."/>
            <person name="Magnuson J."/>
            <person name="Mondo S."/>
            <person name="Nolan M."/>
            <person name="Ohm R."/>
            <person name="Pangilinan J."/>
            <person name="Park H.-J."/>
            <person name="Ramirez L."/>
            <person name="Alfaro M."/>
            <person name="Sun H."/>
            <person name="Tritt A."/>
            <person name="Yoshinaga Y."/>
            <person name="Zwiers L.-H."/>
            <person name="Turgeon B."/>
            <person name="Goodwin S."/>
            <person name="Spatafora J."/>
            <person name="Crous P."/>
            <person name="Grigoriev I."/>
        </authorList>
    </citation>
    <scope>NUCLEOTIDE SEQUENCE</scope>
    <source>
        <strain evidence="1">CBS 109.77</strain>
    </source>
</reference>
<gene>
    <name evidence="1" type="ORF">K505DRAFT_301903</name>
</gene>
<dbReference type="EMBL" id="MU001855">
    <property type="protein sequence ID" value="KAF2795553.1"/>
    <property type="molecule type" value="Genomic_DNA"/>
</dbReference>
<dbReference type="AlphaFoldDB" id="A0A6A6XHL0"/>
<name>A0A6A6XHL0_9PLEO</name>
<dbReference type="SUPFAM" id="SSF56235">
    <property type="entry name" value="N-terminal nucleophile aminohydrolases (Ntn hydrolases)"/>
    <property type="match status" value="1"/>
</dbReference>
<dbReference type="InterPro" id="IPR043137">
    <property type="entry name" value="GGT_ssub_C"/>
</dbReference>
<dbReference type="Proteomes" id="UP000799757">
    <property type="component" value="Unassembled WGS sequence"/>
</dbReference>
<dbReference type="InterPro" id="IPR052896">
    <property type="entry name" value="GGT-like_enzyme"/>
</dbReference>
<organism evidence="1 2">
    <name type="scientific">Melanomma pulvis-pyrius CBS 109.77</name>
    <dbReference type="NCBI Taxonomy" id="1314802"/>
    <lineage>
        <taxon>Eukaryota</taxon>
        <taxon>Fungi</taxon>
        <taxon>Dikarya</taxon>
        <taxon>Ascomycota</taxon>
        <taxon>Pezizomycotina</taxon>
        <taxon>Dothideomycetes</taxon>
        <taxon>Pleosporomycetidae</taxon>
        <taxon>Pleosporales</taxon>
        <taxon>Melanommataceae</taxon>
        <taxon>Melanomma</taxon>
    </lineage>
</organism>
<keyword evidence="2" id="KW-1185">Reference proteome</keyword>
<dbReference type="Pfam" id="PF01019">
    <property type="entry name" value="G_glu_transpept"/>
    <property type="match status" value="1"/>
</dbReference>
<dbReference type="InterPro" id="IPR043138">
    <property type="entry name" value="GGT_lsub"/>
</dbReference>
<protein>
    <submittedName>
        <fullName evidence="1">Lincomycin-condensing protein</fullName>
    </submittedName>
</protein>
<dbReference type="InterPro" id="IPR029055">
    <property type="entry name" value="Ntn_hydrolases_N"/>
</dbReference>
<accession>A0A6A6XHL0</accession>
<sequence length="601" mass="64379">MTAQISGTQSPETEKFPTFPTRSRSVVYSAKAIVSTTSPLATEAGLRVLRAGGNAADAAVAVAAVLNLVDPAMTGIGGDSFCLFHEARTKKVYSLNGSGRSPAGATLEDISCALNVKDPKLDQIPAQSVHSITIPGAARGWIDTVERFGSGKVSLQQILDPAIEMAEEGVPISKVAAYFWGSAEESLKSRSPNGFEVLKEDPAAPGGYRAPREGEIFRNPMLAKTFRLLAKEGNAGFYEGLVGEAIISAVKKEGGYHTLADLKYHADQASEDLTPMSIRLQDNRTSPPKVVDLWEHSPNGQGIVALMTLGIIRELEKAGTVPSFTVKEHNSARYLHVIIECLRIAFADAVWYITDPQFSKIDFQTLLSEKYLAQRAILFDPQKAATDIDYGSPAYNASDTVYFAVVDPDGNACSFINSVCDKFGSCIVPPGTGFALQNRGTGFRLDPDHPNVYAPGKRPYHTIIPAMVTNLDGSLHTVLGVMGGAMQPQGHVQVLTNMLKFKLDPQDALNAPRICISVALPGKQLETGHEAARTVFLEDGIAESVAQELREMGHQVKMVTGFARSMFGRGQVISVNKDPVTGQKIYSAGSDGRGDGAAVPL</sequence>
<dbReference type="OrthoDB" id="2015213at2759"/>
<dbReference type="Gene3D" id="3.60.20.40">
    <property type="match status" value="1"/>
</dbReference>